<evidence type="ECO:0000259" key="4">
    <source>
        <dbReference type="Pfam" id="PF04095"/>
    </source>
</evidence>
<dbReference type="Pfam" id="PF17767">
    <property type="entry name" value="NAPRTase_N"/>
    <property type="match status" value="1"/>
</dbReference>
<evidence type="ECO:0000259" key="5">
    <source>
        <dbReference type="Pfam" id="PF17767"/>
    </source>
</evidence>
<keyword evidence="6" id="KW-0328">Glycosyltransferase</keyword>
<evidence type="ECO:0000256" key="3">
    <source>
        <dbReference type="ARBA" id="ARBA00022642"/>
    </source>
</evidence>
<comment type="pathway">
    <text evidence="1">Cofactor biosynthesis; NAD(+) biosynthesis.</text>
</comment>
<sequence>MAHRSSGNEIIRDILENDVYDDSMCNGFRSLYPKAWGYYEFNDRDNTIYPPGYAGLLTEKVQDLKLVGSDPNKMEFFRNAWHFIPKSYFDWRETYRYNPELVKFWQDNEGHLHGSVIGPIEMGIFFETVLLAINSQTFNEENDWLPDDDWHEVLYQSIDRMKEAGLQVAEFAMRRRAYNWMHDEANEILYKRGGSFKTGGIYVGASVPYHSYFSGLAPKGTVAHQWPMFHAAVFGIEWANQTANAAWRAIYGENVATALMDTFTDEFFWATKDR</sequence>
<organism evidence="6 7">
    <name type="scientific">Candidatus Collierbacteria bacterium GW2011_GWB2_44_22</name>
    <dbReference type="NCBI Taxonomy" id="1618387"/>
    <lineage>
        <taxon>Bacteria</taxon>
        <taxon>Candidatus Collieribacteriota</taxon>
    </lineage>
</organism>
<dbReference type="AlphaFoldDB" id="A0A0G1K5C5"/>
<dbReference type="SUPFAM" id="SSF54675">
    <property type="entry name" value="Nicotinate/Quinolinate PRTase N-terminal domain-like"/>
    <property type="match status" value="1"/>
</dbReference>
<dbReference type="InterPro" id="IPR041525">
    <property type="entry name" value="N/Namide_PRibTrfase"/>
</dbReference>
<dbReference type="InterPro" id="IPR036068">
    <property type="entry name" value="Nicotinate_pribotase-like_C"/>
</dbReference>
<comment type="caution">
    <text evidence="6">The sequence shown here is derived from an EMBL/GenBank/DDBJ whole genome shotgun (WGS) entry which is preliminary data.</text>
</comment>
<protein>
    <submittedName>
        <fullName evidence="6">Nicotinate phosphoribosyltransferase</fullName>
    </submittedName>
</protein>
<evidence type="ECO:0000313" key="6">
    <source>
        <dbReference type="EMBL" id="KKT51497.1"/>
    </source>
</evidence>
<dbReference type="Gene3D" id="3.20.140.10">
    <property type="entry name" value="nicotinate phosphoribosyltransferase"/>
    <property type="match status" value="1"/>
</dbReference>
<name>A0A0G1K5C5_9BACT</name>
<gene>
    <name evidence="6" type="ORF">UW44_C0011G0008</name>
</gene>
<dbReference type="GO" id="GO:0016757">
    <property type="term" value="F:glycosyltransferase activity"/>
    <property type="evidence" value="ECO:0007669"/>
    <property type="project" value="UniProtKB-KW"/>
</dbReference>
<evidence type="ECO:0000256" key="2">
    <source>
        <dbReference type="ARBA" id="ARBA00010897"/>
    </source>
</evidence>
<dbReference type="Pfam" id="PF04095">
    <property type="entry name" value="NAPRTase"/>
    <property type="match status" value="1"/>
</dbReference>
<dbReference type="GO" id="GO:0009435">
    <property type="term" value="P:NAD+ biosynthetic process"/>
    <property type="evidence" value="ECO:0007669"/>
    <property type="project" value="UniProtKB-UniPathway"/>
</dbReference>
<keyword evidence="3" id="KW-0662">Pyridine nucleotide biosynthesis</keyword>
<proteinExistence type="inferred from homology"/>
<accession>A0A0G1K5C5</accession>
<dbReference type="UniPathway" id="UPA00253">
    <property type="reaction ID" value="UER00457"/>
</dbReference>
<dbReference type="EMBL" id="LCIH01000011">
    <property type="protein sequence ID" value="KKT51497.1"/>
    <property type="molecule type" value="Genomic_DNA"/>
</dbReference>
<dbReference type="SUPFAM" id="SSF51690">
    <property type="entry name" value="Nicotinate/Quinolinate PRTase C-terminal domain-like"/>
    <property type="match status" value="1"/>
</dbReference>
<dbReference type="STRING" id="1618387.UW44_C0011G0008"/>
<feature type="domain" description="Nicotinate/nicotinamide phosphoribosyltransferase" evidence="4">
    <location>
        <begin position="167"/>
        <end position="268"/>
    </location>
</feature>
<reference evidence="6 7" key="1">
    <citation type="journal article" date="2015" name="Nature">
        <title>rRNA introns, odd ribosomes, and small enigmatic genomes across a large radiation of phyla.</title>
        <authorList>
            <person name="Brown C.T."/>
            <person name="Hug L.A."/>
            <person name="Thomas B.C."/>
            <person name="Sharon I."/>
            <person name="Castelle C.J."/>
            <person name="Singh A."/>
            <person name="Wilkins M.J."/>
            <person name="Williams K.H."/>
            <person name="Banfield J.F."/>
        </authorList>
    </citation>
    <scope>NUCLEOTIDE SEQUENCE [LARGE SCALE GENOMIC DNA]</scope>
</reference>
<dbReference type="Proteomes" id="UP000034006">
    <property type="component" value="Unassembled WGS sequence"/>
</dbReference>
<keyword evidence="6" id="KW-0808">Transferase</keyword>
<evidence type="ECO:0000313" key="7">
    <source>
        <dbReference type="Proteomes" id="UP000034006"/>
    </source>
</evidence>
<feature type="domain" description="Nicotinate phosphoribosyltransferase N-terminal" evidence="5">
    <location>
        <begin position="15"/>
        <end position="133"/>
    </location>
</feature>
<comment type="similarity">
    <text evidence="2">Belongs to the NAPRTase family.</text>
</comment>
<evidence type="ECO:0000256" key="1">
    <source>
        <dbReference type="ARBA" id="ARBA00004790"/>
    </source>
</evidence>
<dbReference type="InterPro" id="IPR040727">
    <property type="entry name" value="NAPRTase_N"/>
</dbReference>